<gene>
    <name evidence="2" type="ORF">MGMO_49c00160</name>
</gene>
<name>V5DZK9_9GAMM</name>
<reference evidence="2 3" key="1">
    <citation type="journal article" date="2013" name="Genome Announc.">
        <title>Draft Genome Sequence of the Methanotrophic Gammaproteobacterium Methyloglobulus morosus DSM 22980 Strain KoM1.</title>
        <authorList>
            <person name="Poehlein A."/>
            <person name="Deutzmann J.S."/>
            <person name="Daniel R."/>
            <person name="Simeonova D.D."/>
        </authorList>
    </citation>
    <scope>NUCLEOTIDE SEQUENCE [LARGE SCALE GENOMIC DNA]</scope>
    <source>
        <strain evidence="2 3">KoM1</strain>
    </source>
</reference>
<dbReference type="OrthoDB" id="32974at2"/>
<dbReference type="PATRIC" id="fig|1116472.3.peg.1464"/>
<organism evidence="2 3">
    <name type="scientific">Methyloglobulus morosus KoM1</name>
    <dbReference type="NCBI Taxonomy" id="1116472"/>
    <lineage>
        <taxon>Bacteria</taxon>
        <taxon>Pseudomonadati</taxon>
        <taxon>Pseudomonadota</taxon>
        <taxon>Gammaproteobacteria</taxon>
        <taxon>Methylococcales</taxon>
        <taxon>Methylococcaceae</taxon>
        <taxon>Methyloglobulus</taxon>
    </lineage>
</organism>
<dbReference type="RefSeq" id="WP_023494274.1">
    <property type="nucleotide sequence ID" value="NZ_AYLO01000048.1"/>
</dbReference>
<dbReference type="Gene3D" id="3.40.50.1010">
    <property type="entry name" value="5'-nuclease"/>
    <property type="match status" value="1"/>
</dbReference>
<dbReference type="InterPro" id="IPR029060">
    <property type="entry name" value="PIN-like_dom_sf"/>
</dbReference>
<dbReference type="eggNOG" id="COG5611">
    <property type="taxonomic scope" value="Bacteria"/>
</dbReference>
<proteinExistence type="predicted"/>
<dbReference type="SUPFAM" id="SSF88723">
    <property type="entry name" value="PIN domain-like"/>
    <property type="match status" value="1"/>
</dbReference>
<dbReference type="AlphaFoldDB" id="V5DZK9"/>
<dbReference type="EMBL" id="AYLO01000048">
    <property type="protein sequence ID" value="ESS72731.1"/>
    <property type="molecule type" value="Genomic_DNA"/>
</dbReference>
<sequence>MIALDTNVLLRYLLQDDLIQSEKATRLIENNPKALLTDVVLVETVWTLKNKKYNLDKLALLAVIEALIQEFCFEDNLTVWTAFNDYRDSNAGFADALIANKAKFIAKQKAIKLRGVYTFDTAAQPLEGMLAIE</sequence>
<keyword evidence="3" id="KW-1185">Reference proteome</keyword>
<accession>V5DZK9</accession>
<dbReference type="Proteomes" id="UP000017842">
    <property type="component" value="Unassembled WGS sequence"/>
</dbReference>
<evidence type="ECO:0000259" key="1">
    <source>
        <dbReference type="Pfam" id="PF01850"/>
    </source>
</evidence>
<feature type="domain" description="PIN" evidence="1">
    <location>
        <begin position="2"/>
        <end position="103"/>
    </location>
</feature>
<evidence type="ECO:0000313" key="2">
    <source>
        <dbReference type="EMBL" id="ESS72731.1"/>
    </source>
</evidence>
<protein>
    <submittedName>
        <fullName evidence="2">PilT-like protein</fullName>
    </submittedName>
</protein>
<evidence type="ECO:0000313" key="3">
    <source>
        <dbReference type="Proteomes" id="UP000017842"/>
    </source>
</evidence>
<dbReference type="Pfam" id="PF01850">
    <property type="entry name" value="PIN"/>
    <property type="match status" value="1"/>
</dbReference>
<dbReference type="InterPro" id="IPR002716">
    <property type="entry name" value="PIN_dom"/>
</dbReference>
<dbReference type="STRING" id="1116472.MGMO_49c00160"/>
<comment type="caution">
    <text evidence="2">The sequence shown here is derived from an EMBL/GenBank/DDBJ whole genome shotgun (WGS) entry which is preliminary data.</text>
</comment>